<accession>A0A9P7QV40</accession>
<dbReference type="AlphaFoldDB" id="A0A9P7QV40"/>
<feature type="non-terminal residue" evidence="1">
    <location>
        <position position="1"/>
    </location>
</feature>
<reference evidence="1" key="1">
    <citation type="submission" date="2021-05" db="EMBL/GenBank/DDBJ databases">
        <title>Comparative genomics of three Colletotrichum scovillei strains and genetic complementation revealed genes involved fungal growth and virulence on chili pepper.</title>
        <authorList>
            <person name="Hsieh D.-K."/>
            <person name="Chuang S.-C."/>
            <person name="Chen C.-Y."/>
            <person name="Chao Y.-T."/>
            <person name="Lu M.-Y.J."/>
            <person name="Lee M.-H."/>
            <person name="Shih M.-C."/>
        </authorList>
    </citation>
    <scope>NUCLEOTIDE SEQUENCE</scope>
    <source>
        <strain evidence="1">Coll-153</strain>
    </source>
</reference>
<dbReference type="EMBL" id="JAESDN010000013">
    <property type="protein sequence ID" value="KAG7042037.1"/>
    <property type="molecule type" value="Genomic_DNA"/>
</dbReference>
<dbReference type="Proteomes" id="UP000699042">
    <property type="component" value="Unassembled WGS sequence"/>
</dbReference>
<name>A0A9P7QV40_9PEZI</name>
<evidence type="ECO:0000313" key="1">
    <source>
        <dbReference type="EMBL" id="KAG7042037.1"/>
    </source>
</evidence>
<organism evidence="1 2">
    <name type="scientific">Colletotrichum scovillei</name>
    <dbReference type="NCBI Taxonomy" id="1209932"/>
    <lineage>
        <taxon>Eukaryota</taxon>
        <taxon>Fungi</taxon>
        <taxon>Dikarya</taxon>
        <taxon>Ascomycota</taxon>
        <taxon>Pezizomycotina</taxon>
        <taxon>Sordariomycetes</taxon>
        <taxon>Hypocreomycetidae</taxon>
        <taxon>Glomerellales</taxon>
        <taxon>Glomerellaceae</taxon>
        <taxon>Colletotrichum</taxon>
        <taxon>Colletotrichum acutatum species complex</taxon>
    </lineage>
</organism>
<sequence>RLPQRLELLTRDLVSEHFIPSLNHQSKRKRERKT</sequence>
<evidence type="ECO:0000313" key="2">
    <source>
        <dbReference type="Proteomes" id="UP000699042"/>
    </source>
</evidence>
<gene>
    <name evidence="1" type="ORF">JMJ77_010143</name>
</gene>
<protein>
    <submittedName>
        <fullName evidence="1">Uncharacterized protein</fullName>
    </submittedName>
</protein>
<proteinExistence type="predicted"/>
<comment type="caution">
    <text evidence="1">The sequence shown here is derived from an EMBL/GenBank/DDBJ whole genome shotgun (WGS) entry which is preliminary data.</text>
</comment>
<keyword evidence="2" id="KW-1185">Reference proteome</keyword>